<feature type="transmembrane region" description="Helical" evidence="5">
    <location>
        <begin position="104"/>
        <end position="122"/>
    </location>
</feature>
<dbReference type="OrthoDB" id="4732370at2"/>
<dbReference type="EMBL" id="MTSE01000013">
    <property type="protein sequence ID" value="OUJ71911.1"/>
    <property type="molecule type" value="Genomic_DNA"/>
</dbReference>
<keyword evidence="3 5" id="KW-1133">Transmembrane helix</keyword>
<evidence type="ECO:0000313" key="7">
    <source>
        <dbReference type="Proteomes" id="UP000194873"/>
    </source>
</evidence>
<name>A0A243W9J9_9BACT</name>
<protein>
    <recommendedName>
        <fullName evidence="8">DoxX family protein</fullName>
    </recommendedName>
</protein>
<gene>
    <name evidence="6" type="ORF">BXP70_20000</name>
</gene>
<dbReference type="GO" id="GO:0016020">
    <property type="term" value="C:membrane"/>
    <property type="evidence" value="ECO:0007669"/>
    <property type="project" value="UniProtKB-SubCell"/>
</dbReference>
<evidence type="ECO:0000313" key="6">
    <source>
        <dbReference type="EMBL" id="OUJ71911.1"/>
    </source>
</evidence>
<keyword evidence="7" id="KW-1185">Reference proteome</keyword>
<evidence type="ECO:0000256" key="3">
    <source>
        <dbReference type="ARBA" id="ARBA00022989"/>
    </source>
</evidence>
<keyword evidence="2 5" id="KW-0812">Transmembrane</keyword>
<proteinExistence type="predicted"/>
<comment type="subcellular location">
    <subcellularLocation>
        <location evidence="1">Membrane</location>
        <topology evidence="1">Multi-pass membrane protein</topology>
    </subcellularLocation>
</comment>
<evidence type="ECO:0000256" key="4">
    <source>
        <dbReference type="ARBA" id="ARBA00023136"/>
    </source>
</evidence>
<dbReference type="InterPro" id="IPR032808">
    <property type="entry name" value="DoxX"/>
</dbReference>
<evidence type="ECO:0008006" key="8">
    <source>
        <dbReference type="Google" id="ProtNLM"/>
    </source>
</evidence>
<dbReference type="AlphaFoldDB" id="A0A243W9J9"/>
<dbReference type="Proteomes" id="UP000194873">
    <property type="component" value="Unassembled WGS sequence"/>
</dbReference>
<accession>A0A243W9J9</accession>
<reference evidence="6 7" key="1">
    <citation type="submission" date="2017-01" db="EMBL/GenBank/DDBJ databases">
        <title>A new Hymenobacter.</title>
        <authorList>
            <person name="Liang Y."/>
            <person name="Feng F."/>
        </authorList>
    </citation>
    <scope>NUCLEOTIDE SEQUENCE [LARGE SCALE GENOMIC DNA]</scope>
    <source>
        <strain evidence="6">MIMBbqt21</strain>
    </source>
</reference>
<dbReference type="RefSeq" id="WP_086595885.1">
    <property type="nucleotide sequence ID" value="NZ_MTSE01000013.1"/>
</dbReference>
<sequence length="135" mass="14855">MMKLTNAELAFVLGRLLLGINFLGHGLVRIPKLGAFRAGLVKQFASTWLPSALVELFATVLPFVEFGIGALLILGLFTRPALALGMFVLMALVFGSSQQENWDAVGTQMIYGIFFLLLLRHVEHNRYCLDARTGS</sequence>
<dbReference type="Pfam" id="PF07681">
    <property type="entry name" value="DoxX"/>
    <property type="match status" value="1"/>
</dbReference>
<evidence type="ECO:0000256" key="5">
    <source>
        <dbReference type="SAM" id="Phobius"/>
    </source>
</evidence>
<feature type="transmembrane region" description="Helical" evidence="5">
    <location>
        <begin position="48"/>
        <end position="74"/>
    </location>
</feature>
<organism evidence="6 7">
    <name type="scientific">Hymenobacter crusticola</name>
    <dbReference type="NCBI Taxonomy" id="1770526"/>
    <lineage>
        <taxon>Bacteria</taxon>
        <taxon>Pseudomonadati</taxon>
        <taxon>Bacteroidota</taxon>
        <taxon>Cytophagia</taxon>
        <taxon>Cytophagales</taxon>
        <taxon>Hymenobacteraceae</taxon>
        <taxon>Hymenobacter</taxon>
    </lineage>
</organism>
<keyword evidence="4 5" id="KW-0472">Membrane</keyword>
<evidence type="ECO:0000256" key="2">
    <source>
        <dbReference type="ARBA" id="ARBA00022692"/>
    </source>
</evidence>
<evidence type="ECO:0000256" key="1">
    <source>
        <dbReference type="ARBA" id="ARBA00004141"/>
    </source>
</evidence>
<feature type="transmembrane region" description="Helical" evidence="5">
    <location>
        <begin position="81"/>
        <end position="98"/>
    </location>
</feature>
<comment type="caution">
    <text evidence="6">The sequence shown here is derived from an EMBL/GenBank/DDBJ whole genome shotgun (WGS) entry which is preliminary data.</text>
</comment>